<dbReference type="Pfam" id="PF03881">
    <property type="entry name" value="Fructosamin_kin"/>
    <property type="match status" value="1"/>
</dbReference>
<dbReference type="PANTHER" id="PTHR12149">
    <property type="entry name" value="FRUCTOSAMINE 3 KINASE-RELATED PROTEIN"/>
    <property type="match status" value="1"/>
</dbReference>
<dbReference type="SUPFAM" id="SSF56112">
    <property type="entry name" value="Protein kinase-like (PK-like)"/>
    <property type="match status" value="1"/>
</dbReference>
<evidence type="ECO:0000256" key="2">
    <source>
        <dbReference type="PIRNR" id="PIRNR006221"/>
    </source>
</evidence>
<evidence type="ECO:0000313" key="3">
    <source>
        <dbReference type="EMBL" id="ROO26992.1"/>
    </source>
</evidence>
<name>A0A423PN75_9GAMM</name>
<dbReference type="EMBL" id="AYKF01000096">
    <property type="protein sequence ID" value="ROO26992.1"/>
    <property type="molecule type" value="Genomic_DNA"/>
</dbReference>
<accession>A0A423PN75</accession>
<sequence>MTDWRAIDAAIAKATGTRFEAETRARAGGGSISAAYRLSGAGEGYFVKLNRADRAEMFAAEAAGLTELGQAVGLRVPQPITHGVAGEQAFIALEHIELQRATPAAFARLGEALADMHGIVAARYGWDRDNTIGTSPQANAPHPEWREFWRENRLAAMLDALAPTHPELAREGDALLAVLDRLLAGHTPEASLVHGDLWGGNVAMDANATPVIFDPAVYYGDRETDLAMTELFGGFPPVFFEAYWGAWPMTAGYRHLRRPLYQLYHLLNHARLFGGHYVNESRRLMRALCAEA</sequence>
<dbReference type="Proteomes" id="UP000285123">
    <property type="component" value="Unassembled WGS sequence"/>
</dbReference>
<evidence type="ECO:0008006" key="5">
    <source>
        <dbReference type="Google" id="ProtNLM"/>
    </source>
</evidence>
<dbReference type="Gene3D" id="3.90.1200.10">
    <property type="match status" value="1"/>
</dbReference>
<dbReference type="AlphaFoldDB" id="A0A423PN75"/>
<dbReference type="Gene3D" id="3.30.200.20">
    <property type="entry name" value="Phosphorylase Kinase, domain 1"/>
    <property type="match status" value="1"/>
</dbReference>
<keyword evidence="2" id="KW-0808">Transferase</keyword>
<dbReference type="PIRSF" id="PIRSF006221">
    <property type="entry name" value="Ketosamine-3-kinase"/>
    <property type="match status" value="1"/>
</dbReference>
<dbReference type="OrthoDB" id="5291879at2"/>
<evidence type="ECO:0000313" key="4">
    <source>
        <dbReference type="Proteomes" id="UP000285123"/>
    </source>
</evidence>
<dbReference type="InterPro" id="IPR011009">
    <property type="entry name" value="Kinase-like_dom_sf"/>
</dbReference>
<protein>
    <recommendedName>
        <fullName evidence="5">Fructosamine kinase</fullName>
    </recommendedName>
</protein>
<organism evidence="3 4">
    <name type="scientific">Salinisphaera orenii YIM 95161</name>
    <dbReference type="NCBI Taxonomy" id="1051139"/>
    <lineage>
        <taxon>Bacteria</taxon>
        <taxon>Pseudomonadati</taxon>
        <taxon>Pseudomonadota</taxon>
        <taxon>Gammaproteobacteria</taxon>
        <taxon>Salinisphaerales</taxon>
        <taxon>Salinisphaeraceae</taxon>
        <taxon>Salinisphaera</taxon>
    </lineage>
</organism>
<proteinExistence type="inferred from homology"/>
<gene>
    <name evidence="3" type="ORF">SAHL_11880</name>
</gene>
<dbReference type="PANTHER" id="PTHR12149:SF8">
    <property type="entry name" value="PROTEIN-RIBULOSAMINE 3-KINASE"/>
    <property type="match status" value="1"/>
</dbReference>
<keyword evidence="2" id="KW-0418">Kinase</keyword>
<dbReference type="RefSeq" id="WP_123591623.1">
    <property type="nucleotide sequence ID" value="NZ_AYKF01000096.1"/>
</dbReference>
<reference evidence="3 4" key="1">
    <citation type="submission" date="2013-10" db="EMBL/GenBank/DDBJ databases">
        <title>Salinisphaera halophila YIM 95161 Genome Sequencing.</title>
        <authorList>
            <person name="Lai Q."/>
            <person name="Li C."/>
            <person name="Shao Z."/>
        </authorList>
    </citation>
    <scope>NUCLEOTIDE SEQUENCE [LARGE SCALE GENOMIC DNA]</scope>
    <source>
        <strain evidence="3 4">YIM 95161</strain>
    </source>
</reference>
<comment type="similarity">
    <text evidence="1 2">Belongs to the fructosamine kinase family.</text>
</comment>
<dbReference type="GO" id="GO:0016301">
    <property type="term" value="F:kinase activity"/>
    <property type="evidence" value="ECO:0007669"/>
    <property type="project" value="UniProtKB-UniRule"/>
</dbReference>
<evidence type="ECO:0000256" key="1">
    <source>
        <dbReference type="ARBA" id="ARBA00009460"/>
    </source>
</evidence>
<dbReference type="InterPro" id="IPR016477">
    <property type="entry name" value="Fructo-/Ketosamine-3-kinase"/>
</dbReference>
<comment type="caution">
    <text evidence="3">The sequence shown here is derived from an EMBL/GenBank/DDBJ whole genome shotgun (WGS) entry which is preliminary data.</text>
</comment>